<keyword evidence="2" id="KW-0808">Transferase</keyword>
<gene>
    <name evidence="2" type="ORF">orf26o</name>
</gene>
<dbReference type="InterPro" id="IPR036477">
    <property type="entry name" value="Formyl_transf_N_sf"/>
</dbReference>
<dbReference type="AlphaFoldDB" id="A3EYT3"/>
<dbReference type="SUPFAM" id="SSF53328">
    <property type="entry name" value="Formyltransferase"/>
    <property type="match status" value="1"/>
</dbReference>
<dbReference type="Pfam" id="PF00551">
    <property type="entry name" value="Formyl_trans_N"/>
    <property type="match status" value="1"/>
</dbReference>
<dbReference type="Gene3D" id="3.40.50.12230">
    <property type="match status" value="1"/>
</dbReference>
<proteinExistence type="predicted"/>
<dbReference type="EMBL" id="EF143352">
    <property type="protein sequence ID" value="ABN41490.1"/>
    <property type="molecule type" value="Genomic_DNA"/>
</dbReference>
<organism evidence="2">
    <name type="scientific">Campylobacter jejuni</name>
    <dbReference type="NCBI Taxonomy" id="197"/>
    <lineage>
        <taxon>Bacteria</taxon>
        <taxon>Pseudomonadati</taxon>
        <taxon>Campylobacterota</taxon>
        <taxon>Epsilonproteobacteria</taxon>
        <taxon>Campylobacterales</taxon>
        <taxon>Campylobacteraceae</taxon>
        <taxon>Campylobacter</taxon>
    </lineage>
</organism>
<evidence type="ECO:0000259" key="1">
    <source>
        <dbReference type="Pfam" id="PF00551"/>
    </source>
</evidence>
<dbReference type="CDD" id="cd08369">
    <property type="entry name" value="FMT_core"/>
    <property type="match status" value="1"/>
</dbReference>
<name>A3EYT3_CAMJU</name>
<protein>
    <submittedName>
        <fullName evidence="2">Putative glycosyltransferase</fullName>
    </submittedName>
</protein>
<evidence type="ECO:0000313" key="2">
    <source>
        <dbReference type="EMBL" id="ABN41490.1"/>
    </source>
</evidence>
<accession>A3EYT3</accession>
<dbReference type="InterPro" id="IPR002376">
    <property type="entry name" value="Formyl_transf_N"/>
</dbReference>
<dbReference type="PANTHER" id="PTHR11138">
    <property type="entry name" value="METHIONYL-TRNA FORMYLTRANSFERASE"/>
    <property type="match status" value="1"/>
</dbReference>
<dbReference type="GO" id="GO:0004479">
    <property type="term" value="F:methionyl-tRNA formyltransferase activity"/>
    <property type="evidence" value="ECO:0007669"/>
    <property type="project" value="TreeGrafter"/>
</dbReference>
<dbReference type="PANTHER" id="PTHR11138:SF5">
    <property type="entry name" value="METHIONYL-TRNA FORMYLTRANSFERASE, MITOCHONDRIAL"/>
    <property type="match status" value="1"/>
</dbReference>
<feature type="domain" description="Formyl transferase N-terminal" evidence="1">
    <location>
        <begin position="92"/>
        <end position="166"/>
    </location>
</feature>
<sequence>MIMIKICIAGKNNIAVNSLQFILKNYFEADQIVVIPNKNDKGIDSWQKSLLKFALDSNIKIVTLDEIYNIEQIIFFSLEFDQIIKIENFKSDRLFNIHFSALPKYKGVFTSITPILNNELESGVTLHRIDNGIDTGNIIDQHCFPIDINDTARDLYFNYLKYGESIFKKNIQTIINNSYKDLKQTNINSSYFSRKDINLVHKINFKKTSFEIHNQIRAFIFQEYQLPIINNSKIIKSILINEFIGYNVFQEFENYFIISGIDGFKIIAQKLNKL</sequence>
<reference evidence="2" key="1">
    <citation type="submission" date="2006-11" db="EMBL/GenBank/DDBJ databases">
        <title>Characterization of lipooligosaccharide biosynthetic loci of Campylobacter jejuni reveals mosaic organizations.</title>
        <authorList>
            <person name="Parker C.T."/>
            <person name="Horn S.T."/>
        </authorList>
    </citation>
    <scope>NUCLEOTIDE SEQUENCE</scope>
    <source>
        <strain evidence="2">RM3423</strain>
    </source>
</reference>